<dbReference type="InParanoid" id="A0A2N3NJU8"/>
<feature type="transmembrane region" description="Helical" evidence="8">
    <location>
        <begin position="730"/>
        <end position="747"/>
    </location>
</feature>
<organism evidence="10 11">
    <name type="scientific">Lomentospora prolificans</name>
    <dbReference type="NCBI Taxonomy" id="41688"/>
    <lineage>
        <taxon>Eukaryota</taxon>
        <taxon>Fungi</taxon>
        <taxon>Dikarya</taxon>
        <taxon>Ascomycota</taxon>
        <taxon>Pezizomycotina</taxon>
        <taxon>Sordariomycetes</taxon>
        <taxon>Hypocreomycetidae</taxon>
        <taxon>Microascales</taxon>
        <taxon>Microascaceae</taxon>
        <taxon>Lomentospora</taxon>
    </lineage>
</organism>
<sequence>MAAAASYTTDFGLGRFSTLRQLLIRIALGFIFLSTSFQYIHRVRHDRYKCKSLLHSGSWAPSPDANRPFLRWAPDDGTLHEYTRDDTVSCLRGRRIVFVGDSWMRQLFWAASTHLDHFKQELATLDFHLSGEKGRNLALEAEGVRLEFIWDPWLNSTGVARELARFKPVMEGNEKKHPDASIDIPALLVVGAPGLWATRHGGKAYMDIFRTGVDPLLPHMKVDLDPSLASWPAARRHSFQSIPNQLVVVPVPTLQYNRLTPSRKQTMTPEKIRSMNNYLRTFPANAQSHMPWAFNQMIESHEDAYNVNGIHVAKDVRERAFNLLLNVRCNAGLDPSGEGVSSLACRATEWPTLIQCAIVLVGIVATPLAFIKAHTKTPAIASVAPVSLGALLCYMTEKTHIFTSMNRAWDSTQFTWKLIAFVLLSFVTLTPRHSPIRPSPKPQPAMPREYSDELKGLLQVVILLYGQYDGNSSLSAYKVFRITVASYIFLSSYGHATYFLTTKDYSFRRIAAVLLRFNLLSCILAFTVSTPWTAYYFAPLISFWFLVTYTILAVHKASNDNIPILFLKIVGAAAVGNLLILHSDLIEQVISVANLILRSSWSGGKMARELAFDSITPFIAILSASLAHRATQLRDHSAPASGTPGPNIFAEFLDDVISAIAGHESSRFGAGQLAKTIFTAIAVFILALLTFIFSDTVMRYRDTTELCHPLISWIPILAAVYLRGTRKGGYLAFPAFLGKIALELYLLQNHLWLVDSGTHILGVWPRDDRASFLSQGIYYFQRAFITVAFVWVANECHHATRSAVNLILGTPADAEHAETLDADLLESKGAEVKLLKAHLQDRQGANWTSDARVRVGIFLGALWVAHLFYGL</sequence>
<feature type="transmembrane region" description="Helical" evidence="8">
    <location>
        <begin position="564"/>
        <end position="582"/>
    </location>
</feature>
<evidence type="ECO:0000313" key="11">
    <source>
        <dbReference type="Proteomes" id="UP000233524"/>
    </source>
</evidence>
<feature type="transmembrane region" description="Helical" evidence="8">
    <location>
        <begin position="414"/>
        <end position="431"/>
    </location>
</feature>
<evidence type="ECO:0000256" key="6">
    <source>
        <dbReference type="ARBA" id="ARBA00023136"/>
    </source>
</evidence>
<dbReference type="Pfam" id="PF07779">
    <property type="entry name" value="Cas1_AcylT"/>
    <property type="match status" value="1"/>
</dbReference>
<keyword evidence="11" id="KW-1185">Reference proteome</keyword>
<evidence type="ECO:0000256" key="1">
    <source>
        <dbReference type="ARBA" id="ARBA00004141"/>
    </source>
</evidence>
<keyword evidence="3" id="KW-0808">Transferase</keyword>
<dbReference type="GO" id="GO:0005794">
    <property type="term" value="C:Golgi apparatus"/>
    <property type="evidence" value="ECO:0007669"/>
    <property type="project" value="UniProtKB-ARBA"/>
</dbReference>
<feature type="transmembrane region" description="Helical" evidence="8">
    <location>
        <begin position="377"/>
        <end position="394"/>
    </location>
</feature>
<dbReference type="EMBL" id="NLAX01000003">
    <property type="protein sequence ID" value="PKS12694.1"/>
    <property type="molecule type" value="Genomic_DNA"/>
</dbReference>
<reference evidence="10 11" key="1">
    <citation type="journal article" date="2017" name="G3 (Bethesda)">
        <title>First Draft Genome Sequence of the Pathogenic Fungus Lomentospora prolificans (Formerly Scedosporium prolificans).</title>
        <authorList>
            <person name="Luo R."/>
            <person name="Zimin A."/>
            <person name="Workman R."/>
            <person name="Fan Y."/>
            <person name="Pertea G."/>
            <person name="Grossman N."/>
            <person name="Wear M.P."/>
            <person name="Jia B."/>
            <person name="Miller H."/>
            <person name="Casadevall A."/>
            <person name="Timp W."/>
            <person name="Zhang S.X."/>
            <person name="Salzberg S.L."/>
        </authorList>
    </citation>
    <scope>NUCLEOTIDE SEQUENCE [LARGE SCALE GENOMIC DNA]</scope>
    <source>
        <strain evidence="10 11">JHH-5317</strain>
    </source>
</reference>
<keyword evidence="7" id="KW-0325">Glycoprotein</keyword>
<feature type="transmembrane region" description="Helical" evidence="8">
    <location>
        <begin position="851"/>
        <end position="869"/>
    </location>
</feature>
<dbReference type="GO" id="GO:0016020">
    <property type="term" value="C:membrane"/>
    <property type="evidence" value="ECO:0007669"/>
    <property type="project" value="UniProtKB-SubCell"/>
</dbReference>
<dbReference type="AlphaFoldDB" id="A0A2N3NJU8"/>
<evidence type="ECO:0000256" key="4">
    <source>
        <dbReference type="ARBA" id="ARBA00022692"/>
    </source>
</evidence>
<comment type="similarity">
    <text evidence="2">Belongs to the PC-esterase family. CASD1 subfamily.</text>
</comment>
<feature type="transmembrane region" description="Helical" evidence="8">
    <location>
        <begin position="479"/>
        <end position="498"/>
    </location>
</feature>
<evidence type="ECO:0000256" key="2">
    <source>
        <dbReference type="ARBA" id="ARBA00010666"/>
    </source>
</evidence>
<evidence type="ECO:0000256" key="7">
    <source>
        <dbReference type="ARBA" id="ARBA00023180"/>
    </source>
</evidence>
<accession>A0A2N3NJU8</accession>
<feature type="transmembrane region" description="Helical" evidence="8">
    <location>
        <begin position="22"/>
        <end position="40"/>
    </location>
</feature>
<keyword evidence="6 8" id="KW-0472">Membrane</keyword>
<feature type="transmembrane region" description="Helical" evidence="8">
    <location>
        <begin position="352"/>
        <end position="371"/>
    </location>
</feature>
<dbReference type="VEuPathDB" id="FungiDB:jhhlp_000902"/>
<feature type="domain" description="Cas1p 10 TM acyl transferase" evidence="9">
    <location>
        <begin position="379"/>
        <end position="812"/>
    </location>
</feature>
<comment type="subcellular location">
    <subcellularLocation>
        <location evidence="1">Membrane</location>
        <topology evidence="1">Multi-pass membrane protein</topology>
    </subcellularLocation>
</comment>
<dbReference type="InterPro" id="IPR012419">
    <property type="entry name" value="Cas1_AcylTrans_dom"/>
</dbReference>
<name>A0A2N3NJU8_9PEZI</name>
<comment type="caution">
    <text evidence="10">The sequence shown here is derived from an EMBL/GenBank/DDBJ whole genome shotgun (WGS) entry which is preliminary data.</text>
</comment>
<gene>
    <name evidence="10" type="ORF">jhhlp_000902</name>
</gene>
<evidence type="ECO:0000256" key="5">
    <source>
        <dbReference type="ARBA" id="ARBA00022989"/>
    </source>
</evidence>
<evidence type="ECO:0000256" key="3">
    <source>
        <dbReference type="ARBA" id="ARBA00022679"/>
    </source>
</evidence>
<evidence type="ECO:0000256" key="8">
    <source>
        <dbReference type="SAM" id="Phobius"/>
    </source>
</evidence>
<dbReference type="PANTHER" id="PTHR13533">
    <property type="entry name" value="N-ACETYLNEURAMINATE 9-O-ACETYLTRANSFERASE"/>
    <property type="match status" value="1"/>
</dbReference>
<dbReference type="GO" id="GO:0005975">
    <property type="term" value="P:carbohydrate metabolic process"/>
    <property type="evidence" value="ECO:0007669"/>
    <property type="project" value="UniProtKB-ARBA"/>
</dbReference>
<feature type="transmembrane region" description="Helical" evidence="8">
    <location>
        <begin position="673"/>
        <end position="694"/>
    </location>
</feature>
<dbReference type="PANTHER" id="PTHR13533:SF1">
    <property type="entry name" value="N-ACETYLNEURAMINATE 9-O-ACETYLTRANSFERASE"/>
    <property type="match status" value="1"/>
</dbReference>
<dbReference type="Proteomes" id="UP000233524">
    <property type="component" value="Unassembled WGS sequence"/>
</dbReference>
<feature type="transmembrane region" description="Helical" evidence="8">
    <location>
        <begin position="510"/>
        <end position="528"/>
    </location>
</feature>
<dbReference type="OrthoDB" id="1932925at2759"/>
<protein>
    <recommendedName>
        <fullName evidence="9">Cas1p 10 TM acyl transferase domain-containing protein</fullName>
    </recommendedName>
</protein>
<proteinExistence type="inferred from homology"/>
<feature type="transmembrane region" description="Helical" evidence="8">
    <location>
        <begin position="534"/>
        <end position="552"/>
    </location>
</feature>
<evidence type="ECO:0000259" key="9">
    <source>
        <dbReference type="Pfam" id="PF07779"/>
    </source>
</evidence>
<dbReference type="GO" id="GO:0016740">
    <property type="term" value="F:transferase activity"/>
    <property type="evidence" value="ECO:0007669"/>
    <property type="project" value="UniProtKB-KW"/>
</dbReference>
<keyword evidence="5 8" id="KW-1133">Transmembrane helix</keyword>
<keyword evidence="4 8" id="KW-0812">Transmembrane</keyword>
<evidence type="ECO:0000313" key="10">
    <source>
        <dbReference type="EMBL" id="PKS12694.1"/>
    </source>
</evidence>